<evidence type="ECO:0000256" key="6">
    <source>
        <dbReference type="SAM" id="Phobius"/>
    </source>
</evidence>
<evidence type="ECO:0000256" key="3">
    <source>
        <dbReference type="ARBA" id="ARBA00022692"/>
    </source>
</evidence>
<feature type="transmembrane region" description="Helical" evidence="6">
    <location>
        <begin position="58"/>
        <end position="75"/>
    </location>
</feature>
<dbReference type="InterPro" id="IPR005538">
    <property type="entry name" value="LrgA/CidA"/>
</dbReference>
<sequence length="124" mass="13867">MKSLFQVGVVLTVCLAGELISGVLPITIPTSVVSMILLFVLLLVKWIKPRHIEQFGDFLLKNMAFFFIPAGVAIIEQFDLLKECLFPFLLICFVTTIITFAATAYTVKAVMAVQKKAREGRRDE</sequence>
<gene>
    <name evidence="7" type="ORF">PUP29_03600</name>
</gene>
<accession>A0AAU8AB96</accession>
<organism evidence="7">
    <name type="scientific">Christensenella massiliensis</name>
    <dbReference type="NCBI Taxonomy" id="1805714"/>
    <lineage>
        <taxon>Bacteria</taxon>
        <taxon>Bacillati</taxon>
        <taxon>Bacillota</taxon>
        <taxon>Clostridia</taxon>
        <taxon>Christensenellales</taxon>
        <taxon>Christensenellaceae</taxon>
        <taxon>Christensenella</taxon>
    </lineage>
</organism>
<evidence type="ECO:0000256" key="1">
    <source>
        <dbReference type="ARBA" id="ARBA00004651"/>
    </source>
</evidence>
<dbReference type="PANTHER" id="PTHR33931:SF2">
    <property type="entry name" value="HOLIN-LIKE PROTEIN CIDA"/>
    <property type="match status" value="1"/>
</dbReference>
<evidence type="ECO:0000256" key="5">
    <source>
        <dbReference type="ARBA" id="ARBA00023136"/>
    </source>
</evidence>
<dbReference type="GO" id="GO:0005886">
    <property type="term" value="C:plasma membrane"/>
    <property type="evidence" value="ECO:0007669"/>
    <property type="project" value="UniProtKB-SubCell"/>
</dbReference>
<evidence type="ECO:0000256" key="4">
    <source>
        <dbReference type="ARBA" id="ARBA00022989"/>
    </source>
</evidence>
<dbReference type="EMBL" id="CP117826">
    <property type="protein sequence ID" value="XCC63012.1"/>
    <property type="molecule type" value="Genomic_DNA"/>
</dbReference>
<dbReference type="RefSeq" id="WP_079547178.1">
    <property type="nucleotide sequence ID" value="NZ_CP117826.1"/>
</dbReference>
<proteinExistence type="predicted"/>
<keyword evidence="5 6" id="KW-0472">Membrane</keyword>
<evidence type="ECO:0000256" key="2">
    <source>
        <dbReference type="ARBA" id="ARBA00022475"/>
    </source>
</evidence>
<comment type="subcellular location">
    <subcellularLocation>
        <location evidence="1">Cell membrane</location>
        <topology evidence="1">Multi-pass membrane protein</topology>
    </subcellularLocation>
</comment>
<keyword evidence="4 6" id="KW-1133">Transmembrane helix</keyword>
<dbReference type="PANTHER" id="PTHR33931">
    <property type="entry name" value="HOLIN-LIKE PROTEIN CIDA-RELATED"/>
    <property type="match status" value="1"/>
</dbReference>
<keyword evidence="3 6" id="KW-0812">Transmembrane</keyword>
<keyword evidence="2" id="KW-1003">Cell membrane</keyword>
<name>A0AAU8AB96_9FIRM</name>
<dbReference type="Pfam" id="PF03788">
    <property type="entry name" value="LrgA"/>
    <property type="match status" value="1"/>
</dbReference>
<dbReference type="AlphaFoldDB" id="A0AAU8AB96"/>
<feature type="transmembrane region" description="Helical" evidence="6">
    <location>
        <begin position="26"/>
        <end position="46"/>
    </location>
</feature>
<feature type="transmembrane region" description="Helical" evidence="6">
    <location>
        <begin position="87"/>
        <end position="107"/>
    </location>
</feature>
<evidence type="ECO:0000313" key="7">
    <source>
        <dbReference type="EMBL" id="XCC63012.1"/>
    </source>
</evidence>
<reference evidence="7" key="1">
    <citation type="submission" date="2023-02" db="EMBL/GenBank/DDBJ databases">
        <title>Gut commensal Christensenella minuta modulates host metabolism via a new class of secondary bile acids.</title>
        <authorList>
            <person name="Liu C."/>
        </authorList>
    </citation>
    <scope>NUCLEOTIDE SEQUENCE</scope>
    <source>
        <strain evidence="7">CA70</strain>
    </source>
</reference>
<protein>
    <submittedName>
        <fullName evidence="7">CidA/LrgA family protein</fullName>
    </submittedName>
</protein>